<protein>
    <recommendedName>
        <fullName evidence="5">Collagen-like protein</fullName>
    </recommendedName>
</protein>
<feature type="signal peptide" evidence="2">
    <location>
        <begin position="1"/>
        <end position="18"/>
    </location>
</feature>
<keyword evidence="4" id="KW-1185">Reference proteome</keyword>
<dbReference type="InterPro" id="IPR050149">
    <property type="entry name" value="Collagen_superfamily"/>
</dbReference>
<name>A0A226HX15_9FLAO</name>
<dbReference type="AlphaFoldDB" id="A0A226HX15"/>
<comment type="caution">
    <text evidence="3">The sequence shown here is derived from an EMBL/GenBank/DDBJ whole genome shotgun (WGS) entry which is preliminary data.</text>
</comment>
<feature type="region of interest" description="Disordered" evidence="1">
    <location>
        <begin position="527"/>
        <end position="547"/>
    </location>
</feature>
<reference evidence="3 4" key="1">
    <citation type="submission" date="2016-11" db="EMBL/GenBank/DDBJ databases">
        <title>Whole genomes of Flavobacteriaceae.</title>
        <authorList>
            <person name="Stine C."/>
            <person name="Li C."/>
            <person name="Tadesse D."/>
        </authorList>
    </citation>
    <scope>NUCLEOTIDE SEQUENCE [LARGE SCALE GENOMIC DNA]</scope>
    <source>
        <strain evidence="3 4">CCUG 59446</strain>
    </source>
</reference>
<evidence type="ECO:0000256" key="2">
    <source>
        <dbReference type="SAM" id="SignalP"/>
    </source>
</evidence>
<organism evidence="3 4">
    <name type="scientific">Flavobacterium oncorhynchi</name>
    <dbReference type="NCBI Taxonomy" id="728056"/>
    <lineage>
        <taxon>Bacteria</taxon>
        <taxon>Pseudomonadati</taxon>
        <taxon>Bacteroidota</taxon>
        <taxon>Flavobacteriia</taxon>
        <taxon>Flavobacteriales</taxon>
        <taxon>Flavobacteriaceae</taxon>
        <taxon>Flavobacterium</taxon>
    </lineage>
</organism>
<accession>A0A226HX15</accession>
<dbReference type="GO" id="GO:0005615">
    <property type="term" value="C:extracellular space"/>
    <property type="evidence" value="ECO:0007669"/>
    <property type="project" value="TreeGrafter"/>
</dbReference>
<sequence length="701" mass="70877">MKNYYFLFLLGLSFWSHAQVGIGTSLPNASTQLDVSATNKGILIPRVSLTSTQDKTTIAGGNVNSLLVFNTQTISDIVPGYYYWYTDKWCRMGSADTETITTLIDNKNGTITYTNEKGLPVTINLASGPQGIPGANGKNGVDGKSAYEIWKEITKNNTATITDYLAAVKGDTGAAGINGKGITTTVDNGNGTFTITYTDGSTFTTSNLIGAQGIAGTNGVDGKSAFEVWKETTNNTTATITDYLAAIKGDTGAQGPQGTAGKGITSTVDNGNGTFTITYTDGSTFTTSNLTGAQGIAGTNGVDGKSAFEVWKETTNNTTATITDYLAAIKGDTGAQGPQGTAGKGITTTVDNGNGTFTITYTDGSTFTTSDLTGAQGIAGKSAFEIWKETTNNTTATITDYLAAIKGDTGAQGPQGTAGKGITTTVDNGNGTFTITYTDGSTFTTSNLTGAQGIAGTNGVDGKSAFEVWKETTNNTTATITDYLAAIKGDTGAQGPQGTAGKGITTTVDNGNGTFTITYTDGSTFTTSNLTGPKGETGAQGATGNNGKGITTTVDNGNGTFTFTYTDGTTFTTSNLTGPKGTDGAKGETGAQGAAGNNGKGITTTVDNGNGTFTITYTDGTTFTTSNLTGPKGTDGAKGETGAQGAAGNNGKGITTTVDNGNGTFTITYTDGTTFTTSNLTGPKGTDGAKGETGAQGAAGN</sequence>
<evidence type="ECO:0000256" key="1">
    <source>
        <dbReference type="SAM" id="MobiDB-lite"/>
    </source>
</evidence>
<dbReference type="PANTHER" id="PTHR24023:SF1095">
    <property type="entry name" value="EGF-LIKE DOMAIN-CONTAINING PROTEIN"/>
    <property type="match status" value="1"/>
</dbReference>
<keyword evidence="2" id="KW-0732">Signal</keyword>
<feature type="region of interest" description="Disordered" evidence="1">
    <location>
        <begin position="575"/>
        <end position="598"/>
    </location>
</feature>
<feature type="non-terminal residue" evidence="3">
    <location>
        <position position="701"/>
    </location>
</feature>
<dbReference type="GO" id="GO:0030198">
    <property type="term" value="P:extracellular matrix organization"/>
    <property type="evidence" value="ECO:0007669"/>
    <property type="project" value="TreeGrafter"/>
</dbReference>
<proteinExistence type="predicted"/>
<dbReference type="PANTHER" id="PTHR24023">
    <property type="entry name" value="COLLAGEN ALPHA"/>
    <property type="match status" value="1"/>
</dbReference>
<feature type="compositionally biased region" description="Low complexity" evidence="1">
    <location>
        <begin position="588"/>
        <end position="598"/>
    </location>
</feature>
<feature type="region of interest" description="Disordered" evidence="1">
    <location>
        <begin position="626"/>
        <end position="650"/>
    </location>
</feature>
<feature type="region of interest" description="Disordered" evidence="1">
    <location>
        <begin position="676"/>
        <end position="701"/>
    </location>
</feature>
<gene>
    <name evidence="3" type="ORF">B0A75_13350</name>
</gene>
<dbReference type="GO" id="GO:0031012">
    <property type="term" value="C:extracellular matrix"/>
    <property type="evidence" value="ECO:0007669"/>
    <property type="project" value="TreeGrafter"/>
</dbReference>
<feature type="compositionally biased region" description="Low complexity" evidence="1">
    <location>
        <begin position="640"/>
        <end position="650"/>
    </location>
</feature>
<dbReference type="GO" id="GO:0030020">
    <property type="term" value="F:extracellular matrix structural constituent conferring tensile strength"/>
    <property type="evidence" value="ECO:0007669"/>
    <property type="project" value="TreeGrafter"/>
</dbReference>
<evidence type="ECO:0008006" key="5">
    <source>
        <dbReference type="Google" id="ProtNLM"/>
    </source>
</evidence>
<evidence type="ECO:0000313" key="3">
    <source>
        <dbReference type="EMBL" id="OXA98803.1"/>
    </source>
</evidence>
<dbReference type="EMBL" id="MUHA01000020">
    <property type="protein sequence ID" value="OXA98803.1"/>
    <property type="molecule type" value="Genomic_DNA"/>
</dbReference>
<evidence type="ECO:0000313" key="4">
    <source>
        <dbReference type="Proteomes" id="UP000198336"/>
    </source>
</evidence>
<feature type="chain" id="PRO_5012036549" description="Collagen-like protein" evidence="2">
    <location>
        <begin position="19"/>
        <end position="701"/>
    </location>
</feature>
<dbReference type="Proteomes" id="UP000198336">
    <property type="component" value="Unassembled WGS sequence"/>
</dbReference>